<keyword evidence="2" id="KW-0347">Helicase</keyword>
<keyword evidence="2" id="KW-0378">Hydrolase</keyword>
<dbReference type="InterPro" id="IPR044876">
    <property type="entry name" value="HRDC_dom_sf"/>
</dbReference>
<name>A0A7W6RGP3_9PROT</name>
<dbReference type="GO" id="GO:0004386">
    <property type="term" value="F:helicase activity"/>
    <property type="evidence" value="ECO:0007669"/>
    <property type="project" value="UniProtKB-KW"/>
</dbReference>
<dbReference type="EMBL" id="JACIGK010000043">
    <property type="protein sequence ID" value="MBB4268005.1"/>
    <property type="molecule type" value="Genomic_DNA"/>
</dbReference>
<dbReference type="SUPFAM" id="SSF47819">
    <property type="entry name" value="HRDC-like"/>
    <property type="match status" value="1"/>
</dbReference>
<dbReference type="InterPro" id="IPR002121">
    <property type="entry name" value="HRDC_dom"/>
</dbReference>
<keyword evidence="2" id="KW-0547">Nucleotide-binding</keyword>
<dbReference type="GO" id="GO:0000166">
    <property type="term" value="F:nucleotide binding"/>
    <property type="evidence" value="ECO:0007669"/>
    <property type="project" value="InterPro"/>
</dbReference>
<dbReference type="AlphaFoldDB" id="A0A7W6RGP3"/>
<comment type="caution">
    <text evidence="2">The sequence shown here is derived from an EMBL/GenBank/DDBJ whole genome shotgun (WGS) entry which is preliminary data.</text>
</comment>
<gene>
    <name evidence="2" type="ORF">GGD89_003658</name>
</gene>
<organism evidence="2 3">
    <name type="scientific">Roseospira visakhapatnamensis</name>
    <dbReference type="NCBI Taxonomy" id="390880"/>
    <lineage>
        <taxon>Bacteria</taxon>
        <taxon>Pseudomonadati</taxon>
        <taxon>Pseudomonadota</taxon>
        <taxon>Alphaproteobacteria</taxon>
        <taxon>Rhodospirillales</taxon>
        <taxon>Rhodospirillaceae</taxon>
        <taxon>Roseospira</taxon>
    </lineage>
</organism>
<dbReference type="Gene3D" id="1.10.150.80">
    <property type="entry name" value="HRDC domain"/>
    <property type="match status" value="1"/>
</dbReference>
<evidence type="ECO:0000313" key="2">
    <source>
        <dbReference type="EMBL" id="MBB4268005.1"/>
    </source>
</evidence>
<proteinExistence type="predicted"/>
<dbReference type="Proteomes" id="UP000554286">
    <property type="component" value="Unassembled WGS sequence"/>
</dbReference>
<sequence length="157" mass="17249">MRLRFFTIPAHGGDDAAEALNRFLAGHRVVAVDRSFIQDGRNSAWAVCVTIENGPAPQATAAKKPRVDYREVLNEQDFAVFARLRAVRKDLAEAEGIPAYAIFTNEQLADMVRRKVRSAGALREIDGVGEARVDKYAGSFLDVLRVDTDGSSQEDPS</sequence>
<protein>
    <submittedName>
        <fullName evidence="2">Superfamily II DNA helicase RecQ</fullName>
    </submittedName>
</protein>
<keyword evidence="2" id="KW-0067">ATP-binding</keyword>
<evidence type="ECO:0000313" key="3">
    <source>
        <dbReference type="Proteomes" id="UP000554286"/>
    </source>
</evidence>
<dbReference type="RefSeq" id="WP_184048402.1">
    <property type="nucleotide sequence ID" value="NZ_JACIGK010000043.1"/>
</dbReference>
<feature type="domain" description="HRDC" evidence="1">
    <location>
        <begin position="74"/>
        <end position="154"/>
    </location>
</feature>
<accession>A0A7W6RGP3</accession>
<dbReference type="PROSITE" id="PS50967">
    <property type="entry name" value="HRDC"/>
    <property type="match status" value="1"/>
</dbReference>
<dbReference type="GO" id="GO:0003676">
    <property type="term" value="F:nucleic acid binding"/>
    <property type="evidence" value="ECO:0007669"/>
    <property type="project" value="InterPro"/>
</dbReference>
<dbReference type="SMART" id="SM00341">
    <property type="entry name" value="HRDC"/>
    <property type="match status" value="1"/>
</dbReference>
<reference evidence="2 3" key="1">
    <citation type="submission" date="2020-08" db="EMBL/GenBank/DDBJ databases">
        <title>Genome sequencing of Purple Non-Sulfur Bacteria from various extreme environments.</title>
        <authorList>
            <person name="Mayer M."/>
        </authorList>
    </citation>
    <scope>NUCLEOTIDE SEQUENCE [LARGE SCALE GENOMIC DNA]</scope>
    <source>
        <strain evidence="2 3">JA131</strain>
    </source>
</reference>
<dbReference type="InterPro" id="IPR010997">
    <property type="entry name" value="HRDC-like_sf"/>
</dbReference>
<dbReference type="Pfam" id="PF00570">
    <property type="entry name" value="HRDC"/>
    <property type="match status" value="1"/>
</dbReference>
<evidence type="ECO:0000259" key="1">
    <source>
        <dbReference type="PROSITE" id="PS50967"/>
    </source>
</evidence>
<keyword evidence="3" id="KW-1185">Reference proteome</keyword>